<gene>
    <name evidence="3" type="ORF">ACFOFO_20525</name>
</gene>
<dbReference type="SUPFAM" id="SSF53756">
    <property type="entry name" value="UDP-Glycosyltransferase/glycogen phosphorylase"/>
    <property type="match status" value="1"/>
</dbReference>
<keyword evidence="4" id="KW-1185">Reference proteome</keyword>
<name>A0ABV7F5D1_9BURK</name>
<sequence>MRSSLVPHELLQKSDKILFIAHLALGDFTYLQNCFRAFADAYPHIRIHLWVDELRRTARPADWEHLKSYSLYDWLAECPAIAKVYNQTYSPALLKQSMREAQQQAYPIVISLGLLRRNFYAGLARKISPQGFVAGQTKRARLLDIHKHLAYRKLDARIPDYGAKADGKEHISDIYAGWFELLFGLQIAAAARFPFVDIPERWRDYARDQLMQWQFPIDRADRQGRKIFFVNAFSKSVERNWPLERVLALIQAMRRQDRWRDSYFVINVVPEQMGRAQRLFDQNPIEHAHLFSAVDNFFQLPAILSLCDLIISVETAVMHLANAVHVPVVALMRLTSLEWVPIDQANSTIIHVSRPDAWVDSITVEDVMAVMLGQGSP</sequence>
<dbReference type="Gene3D" id="3.40.50.2000">
    <property type="entry name" value="Glycogen Phosphorylase B"/>
    <property type="match status" value="2"/>
</dbReference>
<comment type="caution">
    <text evidence="3">The sequence shown here is derived from an EMBL/GenBank/DDBJ whole genome shotgun (WGS) entry which is preliminary data.</text>
</comment>
<dbReference type="EMBL" id="JBHRTP010000072">
    <property type="protein sequence ID" value="MFC3110318.1"/>
    <property type="molecule type" value="Genomic_DNA"/>
</dbReference>
<keyword evidence="1" id="KW-0328">Glycosyltransferase</keyword>
<accession>A0ABV7F5D1</accession>
<dbReference type="InterPro" id="IPR051199">
    <property type="entry name" value="LPS_LOS_Heptosyltrfase"/>
</dbReference>
<evidence type="ECO:0000313" key="3">
    <source>
        <dbReference type="EMBL" id="MFC3110318.1"/>
    </source>
</evidence>
<proteinExistence type="predicted"/>
<dbReference type="InterPro" id="IPR002201">
    <property type="entry name" value="Glyco_trans_9"/>
</dbReference>
<evidence type="ECO:0000313" key="4">
    <source>
        <dbReference type="Proteomes" id="UP001595530"/>
    </source>
</evidence>
<evidence type="ECO:0000256" key="2">
    <source>
        <dbReference type="ARBA" id="ARBA00022679"/>
    </source>
</evidence>
<dbReference type="Proteomes" id="UP001595530">
    <property type="component" value="Unassembled WGS sequence"/>
</dbReference>
<dbReference type="PANTHER" id="PTHR30160">
    <property type="entry name" value="TETRAACYLDISACCHARIDE 4'-KINASE-RELATED"/>
    <property type="match status" value="1"/>
</dbReference>
<protein>
    <submittedName>
        <fullName evidence="3">Glycosyltransferase family 9 protein</fullName>
    </submittedName>
</protein>
<evidence type="ECO:0000256" key="1">
    <source>
        <dbReference type="ARBA" id="ARBA00022676"/>
    </source>
</evidence>
<reference evidence="4" key="1">
    <citation type="journal article" date="2019" name="Int. J. Syst. Evol. Microbiol.">
        <title>The Global Catalogue of Microorganisms (GCM) 10K type strain sequencing project: providing services to taxonomists for standard genome sequencing and annotation.</title>
        <authorList>
            <consortium name="The Broad Institute Genomics Platform"/>
            <consortium name="The Broad Institute Genome Sequencing Center for Infectious Disease"/>
            <person name="Wu L."/>
            <person name="Ma J."/>
        </authorList>
    </citation>
    <scope>NUCLEOTIDE SEQUENCE [LARGE SCALE GENOMIC DNA]</scope>
    <source>
        <strain evidence="4">KCTC 42986</strain>
    </source>
</reference>
<dbReference type="PANTHER" id="PTHR30160:SF7">
    <property type="entry name" value="ADP-HEPTOSE--LPS HEPTOSYLTRANSFERASE 2"/>
    <property type="match status" value="1"/>
</dbReference>
<organism evidence="3 4">
    <name type="scientific">Undibacterium arcticum</name>
    <dbReference type="NCBI Taxonomy" id="1762892"/>
    <lineage>
        <taxon>Bacteria</taxon>
        <taxon>Pseudomonadati</taxon>
        <taxon>Pseudomonadota</taxon>
        <taxon>Betaproteobacteria</taxon>
        <taxon>Burkholderiales</taxon>
        <taxon>Oxalobacteraceae</taxon>
        <taxon>Undibacterium</taxon>
    </lineage>
</organism>
<dbReference type="Pfam" id="PF01075">
    <property type="entry name" value="Glyco_transf_9"/>
    <property type="match status" value="1"/>
</dbReference>
<keyword evidence="2" id="KW-0808">Transferase</keyword>
<dbReference type="RefSeq" id="WP_390332641.1">
    <property type="nucleotide sequence ID" value="NZ_JBHRTP010000072.1"/>
</dbReference>